<organism evidence="1 3">
    <name type="scientific">Cedecea neteri</name>
    <dbReference type="NCBI Taxonomy" id="158822"/>
    <lineage>
        <taxon>Bacteria</taxon>
        <taxon>Pseudomonadati</taxon>
        <taxon>Pseudomonadota</taxon>
        <taxon>Gammaproteobacteria</taxon>
        <taxon>Enterobacterales</taxon>
        <taxon>Enterobacteriaceae</taxon>
        <taxon>Cedecea</taxon>
    </lineage>
</organism>
<proteinExistence type="predicted"/>
<protein>
    <submittedName>
        <fullName evidence="1">Uncharacterized protein</fullName>
    </submittedName>
</protein>
<sequence length="97" mass="10968">MACDCFEKVSAACDSAIRLRVGEHLAEVADSSFEHTLWHFNGGDHSPVALNYRFRYYRKRKNGLPESRLTNADTVVSMRYCPFCGAEFEGEQEVSGE</sequence>
<dbReference type="EMBL" id="UAVU01000009">
    <property type="protein sequence ID" value="SQC92551.1"/>
    <property type="molecule type" value="Genomic_DNA"/>
</dbReference>
<evidence type="ECO:0000313" key="3">
    <source>
        <dbReference type="Proteomes" id="UP000217979"/>
    </source>
</evidence>
<dbReference type="AlphaFoldDB" id="A0A291DX41"/>
<reference evidence="2 4" key="2">
    <citation type="submission" date="2018-06" db="EMBL/GenBank/DDBJ databases">
        <authorList>
            <consortium name="Pathogen Informatics"/>
            <person name="Doyle S."/>
        </authorList>
    </citation>
    <scope>NUCLEOTIDE SEQUENCE [LARGE SCALE GENOMIC DNA]</scope>
    <source>
        <strain evidence="2 4">NCTC12120</strain>
    </source>
</reference>
<evidence type="ECO:0000313" key="1">
    <source>
        <dbReference type="EMBL" id="ATF92390.1"/>
    </source>
</evidence>
<evidence type="ECO:0000313" key="4">
    <source>
        <dbReference type="Proteomes" id="UP000251197"/>
    </source>
</evidence>
<gene>
    <name evidence="1" type="ORF">CO704_09975</name>
    <name evidence="2" type="ORF">NCTC12120_05748</name>
</gene>
<accession>A0A291DX41</accession>
<evidence type="ECO:0000313" key="2">
    <source>
        <dbReference type="EMBL" id="SQC92551.1"/>
    </source>
</evidence>
<name>A0A291DX41_9ENTR</name>
<dbReference type="Proteomes" id="UP000251197">
    <property type="component" value="Unassembled WGS sequence"/>
</dbReference>
<dbReference type="EMBL" id="CP023525">
    <property type="protein sequence ID" value="ATF92390.1"/>
    <property type="molecule type" value="Genomic_DNA"/>
</dbReference>
<reference evidence="1 3" key="1">
    <citation type="submission" date="2017-09" db="EMBL/GenBank/DDBJ databases">
        <title>FDA dAtabase for Regulatory Grade micrObial Sequences (FDA-ARGOS): Supporting development and validation of Infectious Disease Dx tests.</title>
        <authorList>
            <person name="Minogue T."/>
            <person name="Wolcott M."/>
            <person name="Wasieloski L."/>
            <person name="Aguilar W."/>
            <person name="Moore D."/>
            <person name="Tallon L."/>
            <person name="Sadzewicz L."/>
            <person name="Ott S."/>
            <person name="Zhao X."/>
            <person name="Nagaraj S."/>
            <person name="Vavikolanu K."/>
            <person name="Aluvathingal J."/>
            <person name="Nadendla S."/>
            <person name="Sichtig H."/>
        </authorList>
    </citation>
    <scope>NUCLEOTIDE SEQUENCE [LARGE SCALE GENOMIC DNA]</scope>
    <source>
        <strain evidence="1 3">FDAARGOS_392</strain>
    </source>
</reference>
<dbReference type="Proteomes" id="UP000217979">
    <property type="component" value="Chromosome"/>
</dbReference>